<evidence type="ECO:0000259" key="12">
    <source>
        <dbReference type="PROSITE" id="PS50109"/>
    </source>
</evidence>
<keyword evidence="10 11" id="KW-0472">Membrane</keyword>
<organism evidence="15 16">
    <name type="scientific">Prosthecodimorpha staleyi</name>
    <dbReference type="NCBI Taxonomy" id="2840188"/>
    <lineage>
        <taxon>Bacteria</taxon>
        <taxon>Pseudomonadati</taxon>
        <taxon>Pseudomonadota</taxon>
        <taxon>Alphaproteobacteria</taxon>
        <taxon>Hyphomicrobiales</taxon>
        <taxon>Ancalomicrobiaceae</taxon>
        <taxon>Prosthecodimorpha</taxon>
    </lineage>
</organism>
<dbReference type="FunFam" id="1.10.287.130:FF:000038">
    <property type="entry name" value="Sensory transduction histidine kinase"/>
    <property type="match status" value="1"/>
</dbReference>
<dbReference type="InterPro" id="IPR036890">
    <property type="entry name" value="HATPase_C_sf"/>
</dbReference>
<dbReference type="SUPFAM" id="SSF55874">
    <property type="entry name" value="ATPase domain of HSP90 chaperone/DNA topoisomerase II/histidine kinase"/>
    <property type="match status" value="1"/>
</dbReference>
<gene>
    <name evidence="15" type="ORF">KL771_04305</name>
</gene>
<dbReference type="SUPFAM" id="SSF47384">
    <property type="entry name" value="Homodimeric domain of signal transducing histidine kinase"/>
    <property type="match status" value="1"/>
</dbReference>
<feature type="domain" description="PAS" evidence="13">
    <location>
        <begin position="198"/>
        <end position="268"/>
    </location>
</feature>
<dbReference type="PROSITE" id="PS50112">
    <property type="entry name" value="PAS"/>
    <property type="match status" value="1"/>
</dbReference>
<dbReference type="Pfam" id="PF02518">
    <property type="entry name" value="HATPase_c"/>
    <property type="match status" value="1"/>
</dbReference>
<dbReference type="PANTHER" id="PTHR43711">
    <property type="entry name" value="TWO-COMPONENT HISTIDINE KINASE"/>
    <property type="match status" value="1"/>
</dbReference>
<evidence type="ECO:0000256" key="10">
    <source>
        <dbReference type="ARBA" id="ARBA00023136"/>
    </source>
</evidence>
<dbReference type="CDD" id="cd16922">
    <property type="entry name" value="HATPase_EvgS-ArcB-TorS-like"/>
    <property type="match status" value="1"/>
</dbReference>
<keyword evidence="5" id="KW-0808">Transferase</keyword>
<evidence type="ECO:0000256" key="7">
    <source>
        <dbReference type="ARBA" id="ARBA00022777"/>
    </source>
</evidence>
<dbReference type="Proteomes" id="UP000766595">
    <property type="component" value="Unassembled WGS sequence"/>
</dbReference>
<dbReference type="InterPro" id="IPR005467">
    <property type="entry name" value="His_kinase_dom"/>
</dbReference>
<dbReference type="EC" id="2.7.13.3" evidence="3"/>
<dbReference type="InterPro" id="IPR036097">
    <property type="entry name" value="HisK_dim/P_sf"/>
</dbReference>
<evidence type="ECO:0000256" key="11">
    <source>
        <dbReference type="SAM" id="Phobius"/>
    </source>
</evidence>
<dbReference type="NCBIfam" id="TIGR00229">
    <property type="entry name" value="sensory_box"/>
    <property type="match status" value="1"/>
</dbReference>
<evidence type="ECO:0000256" key="5">
    <source>
        <dbReference type="ARBA" id="ARBA00022679"/>
    </source>
</evidence>
<evidence type="ECO:0000256" key="1">
    <source>
        <dbReference type="ARBA" id="ARBA00000085"/>
    </source>
</evidence>
<dbReference type="AlphaFoldDB" id="A0A947D0G7"/>
<evidence type="ECO:0000256" key="6">
    <source>
        <dbReference type="ARBA" id="ARBA00022741"/>
    </source>
</evidence>
<evidence type="ECO:0000256" key="3">
    <source>
        <dbReference type="ARBA" id="ARBA00012438"/>
    </source>
</evidence>
<dbReference type="PROSITE" id="PS50113">
    <property type="entry name" value="PAC"/>
    <property type="match status" value="1"/>
</dbReference>
<dbReference type="InterPro" id="IPR050736">
    <property type="entry name" value="Sensor_HK_Regulatory"/>
</dbReference>
<protein>
    <recommendedName>
        <fullName evidence="3">histidine kinase</fullName>
        <ecNumber evidence="3">2.7.13.3</ecNumber>
    </recommendedName>
</protein>
<feature type="transmembrane region" description="Helical" evidence="11">
    <location>
        <begin position="129"/>
        <end position="153"/>
    </location>
</feature>
<feature type="transmembrane region" description="Helical" evidence="11">
    <location>
        <begin position="56"/>
        <end position="75"/>
    </location>
</feature>
<sequence length="597" mass="62960">MPALRRFVDGLVHASVQGDPTDLHRHRSFIAVNLFGGMAALLALPVHLVVAGPVGVVPAVALIGLAAPAPIALAVSHTGRLELGHVLLALTTAALVGWIALFTGGLASIALIWLAVLPVEAALSGSRRVVHAALGIGFAVIALLALAGATDSLPQSVIAAHGDRLLFGVTAAGLAYMAILAFRLDALYRNADVVSRQREAQYRLMADNIGDIVTGHGANGDVVFASPAVERSLGLSVADALGDGLFRRVHVADRPAFLTAIADAAGGLASTVEFRARADGPDGQSRHVWLEMRCRSAQSGDGLPSRLLVVGVMRDVTERKNQEAELLRAREQAEKASEAKTRFLANVSHELRTPLNAIIGFSDLLGSETFGKLPDPRQRDYVRLINESGAHLLQVVNDILDMSKIESGAFDVVPEPFDVPLLIEGTRQMMSHQAAARGLRIVTAIGLGLPELQADRRACKQILINLLSNAVKFTNAGGTITVGARREGDLVALFVRDTGIGIADCDLGRLGTPFVQADCGYDRRHEGTGLGLSVVKGLASLHGGSMHIQSRLGEGTCVTVRLPVTSEIAAGDRRTAAVVVPLSADKDQAQEPRQMRA</sequence>
<dbReference type="PROSITE" id="PS50109">
    <property type="entry name" value="HIS_KIN"/>
    <property type="match status" value="1"/>
</dbReference>
<dbReference type="GO" id="GO:0016020">
    <property type="term" value="C:membrane"/>
    <property type="evidence" value="ECO:0007669"/>
    <property type="project" value="UniProtKB-SubCell"/>
</dbReference>
<evidence type="ECO:0000256" key="8">
    <source>
        <dbReference type="ARBA" id="ARBA00022840"/>
    </source>
</evidence>
<evidence type="ECO:0000256" key="4">
    <source>
        <dbReference type="ARBA" id="ARBA00022553"/>
    </source>
</evidence>
<dbReference type="InterPro" id="IPR004358">
    <property type="entry name" value="Sig_transdc_His_kin-like_C"/>
</dbReference>
<evidence type="ECO:0000256" key="9">
    <source>
        <dbReference type="ARBA" id="ARBA00023012"/>
    </source>
</evidence>
<accession>A0A947D0G7</accession>
<name>A0A947D0G7_9HYPH</name>
<dbReference type="InterPro" id="IPR003594">
    <property type="entry name" value="HATPase_dom"/>
</dbReference>
<dbReference type="SMART" id="SM00388">
    <property type="entry name" value="HisKA"/>
    <property type="match status" value="1"/>
</dbReference>
<proteinExistence type="predicted"/>
<dbReference type="GO" id="GO:0006355">
    <property type="term" value="P:regulation of DNA-templated transcription"/>
    <property type="evidence" value="ECO:0007669"/>
    <property type="project" value="InterPro"/>
</dbReference>
<keyword evidence="9" id="KW-0902">Two-component regulatory system</keyword>
<dbReference type="Pfam" id="PF00989">
    <property type="entry name" value="PAS"/>
    <property type="match status" value="1"/>
</dbReference>
<reference evidence="15 16" key="1">
    <citation type="submission" date="2021-06" db="EMBL/GenBank/DDBJ databases">
        <authorList>
            <person name="Grouzdev D.S."/>
            <person name="Koziaeva V."/>
        </authorList>
    </citation>
    <scope>NUCLEOTIDE SEQUENCE [LARGE SCALE GENOMIC DNA]</scope>
    <source>
        <strain evidence="15 16">22</strain>
    </source>
</reference>
<dbReference type="GO" id="GO:0005524">
    <property type="term" value="F:ATP binding"/>
    <property type="evidence" value="ECO:0007669"/>
    <property type="project" value="UniProtKB-KW"/>
</dbReference>
<keyword evidence="11" id="KW-0812">Transmembrane</keyword>
<dbReference type="SUPFAM" id="SSF55785">
    <property type="entry name" value="PYP-like sensor domain (PAS domain)"/>
    <property type="match status" value="1"/>
</dbReference>
<dbReference type="EMBL" id="JAHHZF010000002">
    <property type="protein sequence ID" value="MBT9288658.1"/>
    <property type="molecule type" value="Genomic_DNA"/>
</dbReference>
<keyword evidence="6" id="KW-0547">Nucleotide-binding</keyword>
<dbReference type="InterPro" id="IPR013767">
    <property type="entry name" value="PAS_fold"/>
</dbReference>
<dbReference type="CDD" id="cd00130">
    <property type="entry name" value="PAS"/>
    <property type="match status" value="1"/>
</dbReference>
<dbReference type="InterPro" id="IPR000014">
    <property type="entry name" value="PAS"/>
</dbReference>
<dbReference type="InterPro" id="IPR035965">
    <property type="entry name" value="PAS-like_dom_sf"/>
</dbReference>
<feature type="transmembrane region" description="Helical" evidence="11">
    <location>
        <begin position="165"/>
        <end position="184"/>
    </location>
</feature>
<keyword evidence="16" id="KW-1185">Reference proteome</keyword>
<dbReference type="PANTHER" id="PTHR43711:SF31">
    <property type="entry name" value="HISTIDINE KINASE"/>
    <property type="match status" value="1"/>
</dbReference>
<feature type="transmembrane region" description="Helical" evidence="11">
    <location>
        <begin position="29"/>
        <end position="50"/>
    </location>
</feature>
<evidence type="ECO:0000259" key="13">
    <source>
        <dbReference type="PROSITE" id="PS50112"/>
    </source>
</evidence>
<feature type="transmembrane region" description="Helical" evidence="11">
    <location>
        <begin position="87"/>
        <end position="117"/>
    </location>
</feature>
<dbReference type="GO" id="GO:0000155">
    <property type="term" value="F:phosphorelay sensor kinase activity"/>
    <property type="evidence" value="ECO:0007669"/>
    <property type="project" value="InterPro"/>
</dbReference>
<dbReference type="InterPro" id="IPR003661">
    <property type="entry name" value="HisK_dim/P_dom"/>
</dbReference>
<dbReference type="InterPro" id="IPR000700">
    <property type="entry name" value="PAS-assoc_C"/>
</dbReference>
<dbReference type="SMART" id="SM00091">
    <property type="entry name" value="PAS"/>
    <property type="match status" value="1"/>
</dbReference>
<keyword evidence="4" id="KW-0597">Phosphoprotein</keyword>
<keyword evidence="11" id="KW-1133">Transmembrane helix</keyword>
<dbReference type="Gene3D" id="3.30.450.20">
    <property type="entry name" value="PAS domain"/>
    <property type="match status" value="1"/>
</dbReference>
<evidence type="ECO:0000256" key="2">
    <source>
        <dbReference type="ARBA" id="ARBA00004370"/>
    </source>
</evidence>
<dbReference type="RefSeq" id="WP_261967325.1">
    <property type="nucleotide sequence ID" value="NZ_JAHHZF010000002.1"/>
</dbReference>
<comment type="catalytic activity">
    <reaction evidence="1">
        <text>ATP + protein L-histidine = ADP + protein N-phospho-L-histidine.</text>
        <dbReference type="EC" id="2.7.13.3"/>
    </reaction>
</comment>
<dbReference type="Gene3D" id="1.10.287.130">
    <property type="match status" value="1"/>
</dbReference>
<keyword evidence="8" id="KW-0067">ATP-binding</keyword>
<dbReference type="Gene3D" id="3.30.565.10">
    <property type="entry name" value="Histidine kinase-like ATPase, C-terminal domain"/>
    <property type="match status" value="1"/>
</dbReference>
<dbReference type="SMART" id="SM00387">
    <property type="entry name" value="HATPase_c"/>
    <property type="match status" value="1"/>
</dbReference>
<evidence type="ECO:0000313" key="15">
    <source>
        <dbReference type="EMBL" id="MBT9288658.1"/>
    </source>
</evidence>
<comment type="caution">
    <text evidence="15">The sequence shown here is derived from an EMBL/GenBank/DDBJ whole genome shotgun (WGS) entry which is preliminary data.</text>
</comment>
<dbReference type="PRINTS" id="PR00344">
    <property type="entry name" value="BCTRLSENSOR"/>
</dbReference>
<feature type="domain" description="Histidine kinase" evidence="12">
    <location>
        <begin position="346"/>
        <end position="566"/>
    </location>
</feature>
<keyword evidence="7 15" id="KW-0418">Kinase</keyword>
<comment type="subcellular location">
    <subcellularLocation>
        <location evidence="2">Membrane</location>
    </subcellularLocation>
</comment>
<dbReference type="Pfam" id="PF00512">
    <property type="entry name" value="HisKA"/>
    <property type="match status" value="1"/>
</dbReference>
<evidence type="ECO:0000259" key="14">
    <source>
        <dbReference type="PROSITE" id="PS50113"/>
    </source>
</evidence>
<dbReference type="CDD" id="cd00082">
    <property type="entry name" value="HisKA"/>
    <property type="match status" value="1"/>
</dbReference>
<evidence type="ECO:0000313" key="16">
    <source>
        <dbReference type="Proteomes" id="UP000766595"/>
    </source>
</evidence>
<feature type="domain" description="PAC" evidence="14">
    <location>
        <begin position="270"/>
        <end position="328"/>
    </location>
</feature>